<accession>A0A4R6RSP5</accession>
<dbReference type="Pfam" id="PF13796">
    <property type="entry name" value="Sensor"/>
    <property type="match status" value="1"/>
</dbReference>
<evidence type="ECO:0000313" key="4">
    <source>
        <dbReference type="Proteomes" id="UP000295444"/>
    </source>
</evidence>
<evidence type="ECO:0000256" key="1">
    <source>
        <dbReference type="SAM" id="Phobius"/>
    </source>
</evidence>
<keyword evidence="1" id="KW-1133">Transmembrane helix</keyword>
<keyword evidence="4" id="KW-1185">Reference proteome</keyword>
<dbReference type="RefSeq" id="WP_166659533.1">
    <property type="nucleotide sequence ID" value="NZ_SNXZ01000016.1"/>
</dbReference>
<evidence type="ECO:0000259" key="2">
    <source>
        <dbReference type="Pfam" id="PF13796"/>
    </source>
</evidence>
<proteinExistence type="predicted"/>
<sequence length="231" mass="25877">MTTVEETTAGTPSVGAANVYLLTTLPLGIFWFTMTVAVFSMGVPLLMFWLGLPIAMLGMMMWRGGARLERARARTLLNRFIAEPYRPLPGGFMQDMKARAKDPATWRDMVYLVLLFPIGLFWFISFVTLWAVGLGLTTLWIWFRYLPNGEAPLLDWGQGNGPVILVNSTLDALPWAIGGLLVLVATVFLSRAAAKLHGRFAQAMLAPTWGQLRRADEQYRERFDATRTYPA</sequence>
<protein>
    <submittedName>
        <fullName evidence="3">Putative sensor protein</fullName>
    </submittedName>
</protein>
<keyword evidence="1" id="KW-0812">Transmembrane</keyword>
<dbReference type="InterPro" id="IPR025828">
    <property type="entry name" value="Put_sensor_dom"/>
</dbReference>
<reference evidence="3 4" key="1">
    <citation type="submission" date="2019-03" db="EMBL/GenBank/DDBJ databases">
        <title>Genomic Encyclopedia of Type Strains, Phase IV (KMG-IV): sequencing the most valuable type-strain genomes for metagenomic binning, comparative biology and taxonomic classification.</title>
        <authorList>
            <person name="Goeker M."/>
        </authorList>
    </citation>
    <scope>NUCLEOTIDE SEQUENCE [LARGE SCALE GENOMIC DNA]</scope>
    <source>
        <strain evidence="3 4">DSM 45361</strain>
    </source>
</reference>
<comment type="caution">
    <text evidence="3">The sequence shown here is derived from an EMBL/GenBank/DDBJ whole genome shotgun (WGS) entry which is preliminary data.</text>
</comment>
<feature type="transmembrane region" description="Helical" evidence="1">
    <location>
        <begin position="110"/>
        <end position="143"/>
    </location>
</feature>
<evidence type="ECO:0000313" key="3">
    <source>
        <dbReference type="EMBL" id="TDP88976.1"/>
    </source>
</evidence>
<dbReference type="EMBL" id="SNXZ01000016">
    <property type="protein sequence ID" value="TDP88976.1"/>
    <property type="molecule type" value="Genomic_DNA"/>
</dbReference>
<gene>
    <name evidence="3" type="ORF">EV186_11621</name>
</gene>
<dbReference type="AlphaFoldDB" id="A0A4R6RSP5"/>
<name>A0A4R6RSP5_LABRH</name>
<keyword evidence="1" id="KW-0472">Membrane</keyword>
<feature type="transmembrane region" description="Helical" evidence="1">
    <location>
        <begin position="172"/>
        <end position="194"/>
    </location>
</feature>
<feature type="transmembrane region" description="Helical" evidence="1">
    <location>
        <begin position="29"/>
        <end position="62"/>
    </location>
</feature>
<dbReference type="Proteomes" id="UP000295444">
    <property type="component" value="Unassembled WGS sequence"/>
</dbReference>
<organism evidence="3 4">
    <name type="scientific">Labedaea rhizosphaerae</name>
    <dbReference type="NCBI Taxonomy" id="598644"/>
    <lineage>
        <taxon>Bacteria</taxon>
        <taxon>Bacillati</taxon>
        <taxon>Actinomycetota</taxon>
        <taxon>Actinomycetes</taxon>
        <taxon>Pseudonocardiales</taxon>
        <taxon>Pseudonocardiaceae</taxon>
        <taxon>Labedaea</taxon>
    </lineage>
</organism>
<feature type="domain" description="Putative sensor" evidence="2">
    <location>
        <begin position="20"/>
        <end position="205"/>
    </location>
</feature>